<accession>A0A2B9DL14</accession>
<dbReference type="EMBL" id="NUHO01000201">
    <property type="protein sequence ID" value="PGM88343.1"/>
    <property type="molecule type" value="Genomic_DNA"/>
</dbReference>
<dbReference type="AlphaFoldDB" id="A0A2B9DL14"/>
<organism evidence="1 2">
    <name type="scientific">Bacillus cereus</name>
    <dbReference type="NCBI Taxonomy" id="1396"/>
    <lineage>
        <taxon>Bacteria</taxon>
        <taxon>Bacillati</taxon>
        <taxon>Bacillota</taxon>
        <taxon>Bacilli</taxon>
        <taxon>Bacillales</taxon>
        <taxon>Bacillaceae</taxon>
        <taxon>Bacillus</taxon>
        <taxon>Bacillus cereus group</taxon>
    </lineage>
</organism>
<protein>
    <recommendedName>
        <fullName evidence="3">Tc1-like transposase DDE domain-containing protein</fullName>
    </recommendedName>
</protein>
<comment type="caution">
    <text evidence="1">The sequence shown here is derived from an EMBL/GenBank/DDBJ whole genome shotgun (WGS) entry which is preliminary data.</text>
</comment>
<evidence type="ECO:0000313" key="2">
    <source>
        <dbReference type="Proteomes" id="UP000222054"/>
    </source>
</evidence>
<sequence length="48" mass="5480">MSNEYLHCMETTACNATAFQVFLQYVAKENPKKHLVMVLDTGRIHPAK</sequence>
<proteinExistence type="predicted"/>
<dbReference type="Proteomes" id="UP000222054">
    <property type="component" value="Unassembled WGS sequence"/>
</dbReference>
<dbReference type="RefSeq" id="WP_098779042.1">
    <property type="nucleotide sequence ID" value="NZ_NUHO01000201.1"/>
</dbReference>
<name>A0A2B9DL14_BACCE</name>
<evidence type="ECO:0008006" key="3">
    <source>
        <dbReference type="Google" id="ProtNLM"/>
    </source>
</evidence>
<evidence type="ECO:0000313" key="1">
    <source>
        <dbReference type="EMBL" id="PGM88343.1"/>
    </source>
</evidence>
<gene>
    <name evidence="1" type="ORF">CN958_26375</name>
</gene>
<reference evidence="1 2" key="1">
    <citation type="submission" date="2017-09" db="EMBL/GenBank/DDBJ databases">
        <title>Large-scale bioinformatics analysis of Bacillus genomes uncovers conserved roles of natural products in bacterial physiology.</title>
        <authorList>
            <consortium name="Agbiome Team Llc"/>
            <person name="Bleich R.M."/>
            <person name="Grubbs K.J."/>
            <person name="Santa Maria K.C."/>
            <person name="Allen S.E."/>
            <person name="Farag S."/>
            <person name="Shank E.A."/>
            <person name="Bowers A."/>
        </authorList>
    </citation>
    <scope>NUCLEOTIDE SEQUENCE [LARGE SCALE GENOMIC DNA]</scope>
    <source>
        <strain evidence="1 2">AFS053130</strain>
    </source>
</reference>